<dbReference type="InterPro" id="IPR003741">
    <property type="entry name" value="LUD_dom"/>
</dbReference>
<dbReference type="Gene3D" id="3.40.50.10420">
    <property type="entry name" value="NagB/RpiA/CoA transferase-like"/>
    <property type="match status" value="1"/>
</dbReference>
<accession>A0ABU7KKD7</accession>
<dbReference type="PANTHER" id="PTHR43682:SF1">
    <property type="entry name" value="LACTATE UTILIZATION PROTEIN C"/>
    <property type="match status" value="1"/>
</dbReference>
<dbReference type="EMBL" id="JAUUCC010000007">
    <property type="protein sequence ID" value="MEE2049759.1"/>
    <property type="molecule type" value="Genomic_DNA"/>
</dbReference>
<name>A0ABU7KKD7_9ACTN</name>
<evidence type="ECO:0000259" key="1">
    <source>
        <dbReference type="Pfam" id="PF02589"/>
    </source>
</evidence>
<feature type="domain" description="LUD" evidence="1">
    <location>
        <begin position="108"/>
        <end position="203"/>
    </location>
</feature>
<organism evidence="2 3">
    <name type="scientific">Nocardiopsis tropica</name>
    <dbReference type="NCBI Taxonomy" id="109330"/>
    <lineage>
        <taxon>Bacteria</taxon>
        <taxon>Bacillati</taxon>
        <taxon>Actinomycetota</taxon>
        <taxon>Actinomycetes</taxon>
        <taxon>Streptosporangiales</taxon>
        <taxon>Nocardiopsidaceae</taxon>
        <taxon>Nocardiopsis</taxon>
    </lineage>
</organism>
<dbReference type="PANTHER" id="PTHR43682">
    <property type="entry name" value="LACTATE UTILIZATION PROTEIN C"/>
    <property type="match status" value="1"/>
</dbReference>
<gene>
    <name evidence="2" type="ORF">Q8A49_04550</name>
</gene>
<sequence length="207" mass="21756">MLGRVRAALADVPSDEPAVRAPGRGFADSHAAGPTLDVFEDRLLDYKAQVRRVPADRVAAEVAAALDRRGAQRVVAPPGVPDAWFDGAAAERLPDSREEPLSVGDLNGVDGVVTGCSVAIAETGTIVLDGSPDQGRRAITLVPDYHLCVVRAEQVVDGVPQAVRLLDPARPLTWISGPSATSDIELNRVEGVHGPRTLEVLLVEAAP</sequence>
<dbReference type="Pfam" id="PF02589">
    <property type="entry name" value="LUD_dom"/>
    <property type="match status" value="1"/>
</dbReference>
<dbReference type="Proteomes" id="UP001348641">
    <property type="component" value="Unassembled WGS sequence"/>
</dbReference>
<evidence type="ECO:0000313" key="2">
    <source>
        <dbReference type="EMBL" id="MEE2049759.1"/>
    </source>
</evidence>
<dbReference type="RefSeq" id="WP_330157054.1">
    <property type="nucleotide sequence ID" value="NZ_BAAAJA010000006.1"/>
</dbReference>
<dbReference type="InterPro" id="IPR037171">
    <property type="entry name" value="NagB/RpiA_transferase-like"/>
</dbReference>
<proteinExistence type="predicted"/>
<evidence type="ECO:0000313" key="3">
    <source>
        <dbReference type="Proteomes" id="UP001348641"/>
    </source>
</evidence>
<reference evidence="2 3" key="1">
    <citation type="submission" date="2023-07" db="EMBL/GenBank/DDBJ databases">
        <authorList>
            <person name="Girao M."/>
            <person name="Carvalho M.F."/>
        </authorList>
    </citation>
    <scope>NUCLEOTIDE SEQUENCE [LARGE SCALE GENOMIC DNA]</scope>
    <source>
        <strain evidence="2 3">66/93</strain>
    </source>
</reference>
<dbReference type="SUPFAM" id="SSF100950">
    <property type="entry name" value="NagB/RpiA/CoA transferase-like"/>
    <property type="match status" value="1"/>
</dbReference>
<protein>
    <submittedName>
        <fullName evidence="2">Lactate utilization protein C</fullName>
    </submittedName>
</protein>
<dbReference type="InterPro" id="IPR024185">
    <property type="entry name" value="FTHF_cligase-like_sf"/>
</dbReference>
<comment type="caution">
    <text evidence="2">The sequence shown here is derived from an EMBL/GenBank/DDBJ whole genome shotgun (WGS) entry which is preliminary data.</text>
</comment>